<organism evidence="3 4">
    <name type="scientific">Fistulifera solaris</name>
    <name type="common">Oleaginous diatom</name>
    <dbReference type="NCBI Taxonomy" id="1519565"/>
    <lineage>
        <taxon>Eukaryota</taxon>
        <taxon>Sar</taxon>
        <taxon>Stramenopiles</taxon>
        <taxon>Ochrophyta</taxon>
        <taxon>Bacillariophyta</taxon>
        <taxon>Bacillariophyceae</taxon>
        <taxon>Bacillariophycidae</taxon>
        <taxon>Naviculales</taxon>
        <taxon>Naviculaceae</taxon>
        <taxon>Fistulifera</taxon>
    </lineage>
</organism>
<dbReference type="PANTHER" id="PTHR47435:SF4">
    <property type="entry name" value="KELCH REPEAT PROTEIN (AFU_ORTHOLOGUE AFUA_5G12780)"/>
    <property type="match status" value="1"/>
</dbReference>
<dbReference type="Gene3D" id="2.120.10.80">
    <property type="entry name" value="Kelch-type beta propeller"/>
    <property type="match status" value="2"/>
</dbReference>
<name>A0A1Z5KF11_FISSO</name>
<dbReference type="InterPro" id="IPR015915">
    <property type="entry name" value="Kelch-typ_b-propeller"/>
</dbReference>
<sequence>MSSSSSQLLSFQWQLLSPQPDPEHGTPCTRSSHGLSFINNRLVIYGGEHVARTPLSEEQALWVCHDNGQQWHCVTPSQQPPPRIAHAQAVYQNDIYIFGGRAGITMQEQAMNDLWKLDCSGLPGLEVWEQVKDMQGTIPPARSFHRMICVGDALYVFGGCGVAGRLQDLYRYDIPTKTWSECPVAQLAGRGGPNFVPLQGGRCLLAVAGFCGHETNDAQVYSVEDEQWLEQGVMTLSEMRPRSVCVAGSFPSMGVVVIFGGEVDPSDRGHEGAGGFANDLVILDELTGEYRETIPATENDWPETRGWSAGDVHQNALYVFGGLSGDDASPRRLDDLWKLELVRRDE</sequence>
<dbReference type="OrthoDB" id="10250130at2759"/>
<keyword evidence="2" id="KW-0408">Iron</keyword>
<dbReference type="EMBL" id="BDSP01000216">
    <property type="protein sequence ID" value="GAX24829.1"/>
    <property type="molecule type" value="Genomic_DNA"/>
</dbReference>
<keyword evidence="1" id="KW-0677">Repeat</keyword>
<protein>
    <recommendedName>
        <fullName evidence="5">Kelch repeat-containing protein</fullName>
    </recommendedName>
</protein>
<accession>A0A1Z5KF11</accession>
<evidence type="ECO:0000313" key="3">
    <source>
        <dbReference type="EMBL" id="GAX24829.1"/>
    </source>
</evidence>
<evidence type="ECO:0008006" key="5">
    <source>
        <dbReference type="Google" id="ProtNLM"/>
    </source>
</evidence>
<dbReference type="GO" id="GO:0019760">
    <property type="term" value="P:glucosinolate metabolic process"/>
    <property type="evidence" value="ECO:0007669"/>
    <property type="project" value="UniProtKB-ARBA"/>
</dbReference>
<comment type="caution">
    <text evidence="3">The sequence shown here is derived from an EMBL/GenBank/DDBJ whole genome shotgun (WGS) entry which is preliminary data.</text>
</comment>
<evidence type="ECO:0000313" key="4">
    <source>
        <dbReference type="Proteomes" id="UP000198406"/>
    </source>
</evidence>
<keyword evidence="4" id="KW-1185">Reference proteome</keyword>
<evidence type="ECO:0000256" key="1">
    <source>
        <dbReference type="ARBA" id="ARBA00022737"/>
    </source>
</evidence>
<dbReference type="InParanoid" id="A0A1Z5KF11"/>
<evidence type="ECO:0000256" key="2">
    <source>
        <dbReference type="ARBA" id="ARBA00023004"/>
    </source>
</evidence>
<dbReference type="PANTHER" id="PTHR47435">
    <property type="entry name" value="KELCH REPEAT PROTEIN (AFU_ORTHOLOGUE AFUA_5G12780)"/>
    <property type="match status" value="1"/>
</dbReference>
<proteinExistence type="predicted"/>
<dbReference type="SUPFAM" id="SSF117281">
    <property type="entry name" value="Kelch motif"/>
    <property type="match status" value="1"/>
</dbReference>
<dbReference type="Proteomes" id="UP000198406">
    <property type="component" value="Unassembled WGS sequence"/>
</dbReference>
<gene>
    <name evidence="3" type="ORF">FisN_6Hh402</name>
</gene>
<dbReference type="AlphaFoldDB" id="A0A1Z5KF11"/>
<dbReference type="GO" id="GO:0005829">
    <property type="term" value="C:cytosol"/>
    <property type="evidence" value="ECO:0007669"/>
    <property type="project" value="TreeGrafter"/>
</dbReference>
<dbReference type="Pfam" id="PF24681">
    <property type="entry name" value="Kelch_KLHDC2_KLHL20_DRC7"/>
    <property type="match status" value="1"/>
</dbReference>
<reference evidence="3 4" key="1">
    <citation type="journal article" date="2015" name="Plant Cell">
        <title>Oil accumulation by the oleaginous diatom Fistulifera solaris as revealed by the genome and transcriptome.</title>
        <authorList>
            <person name="Tanaka T."/>
            <person name="Maeda Y."/>
            <person name="Veluchamy A."/>
            <person name="Tanaka M."/>
            <person name="Abida H."/>
            <person name="Marechal E."/>
            <person name="Bowler C."/>
            <person name="Muto M."/>
            <person name="Sunaga Y."/>
            <person name="Tanaka M."/>
            <person name="Yoshino T."/>
            <person name="Taniguchi T."/>
            <person name="Fukuda Y."/>
            <person name="Nemoto M."/>
            <person name="Matsumoto M."/>
            <person name="Wong P.S."/>
            <person name="Aburatani S."/>
            <person name="Fujibuchi W."/>
        </authorList>
    </citation>
    <scope>NUCLEOTIDE SEQUENCE [LARGE SCALE GENOMIC DNA]</scope>
    <source>
        <strain evidence="3 4">JPCC DA0580</strain>
    </source>
</reference>
<dbReference type="GO" id="GO:0030234">
    <property type="term" value="F:enzyme regulator activity"/>
    <property type="evidence" value="ECO:0007669"/>
    <property type="project" value="TreeGrafter"/>
</dbReference>